<dbReference type="AlphaFoldDB" id="A0A2P2QT79"/>
<evidence type="ECO:0000313" key="1">
    <source>
        <dbReference type="EMBL" id="MBX70177.1"/>
    </source>
</evidence>
<dbReference type="EMBL" id="GGEC01089693">
    <property type="protein sequence ID" value="MBX70177.1"/>
    <property type="molecule type" value="Transcribed_RNA"/>
</dbReference>
<organism evidence="1">
    <name type="scientific">Rhizophora mucronata</name>
    <name type="common">Asiatic mangrove</name>
    <dbReference type="NCBI Taxonomy" id="61149"/>
    <lineage>
        <taxon>Eukaryota</taxon>
        <taxon>Viridiplantae</taxon>
        <taxon>Streptophyta</taxon>
        <taxon>Embryophyta</taxon>
        <taxon>Tracheophyta</taxon>
        <taxon>Spermatophyta</taxon>
        <taxon>Magnoliopsida</taxon>
        <taxon>eudicotyledons</taxon>
        <taxon>Gunneridae</taxon>
        <taxon>Pentapetalae</taxon>
        <taxon>rosids</taxon>
        <taxon>fabids</taxon>
        <taxon>Malpighiales</taxon>
        <taxon>Rhizophoraceae</taxon>
        <taxon>Rhizophora</taxon>
    </lineage>
</organism>
<sequence length="21" mass="2412">MTVCFKSQNPITGHMICPWCD</sequence>
<name>A0A2P2QT79_RHIMU</name>
<proteinExistence type="predicted"/>
<accession>A0A2P2QT79</accession>
<protein>
    <submittedName>
        <fullName evidence="1">Uncharacterized protein</fullName>
    </submittedName>
</protein>
<reference evidence="1" key="1">
    <citation type="submission" date="2018-02" db="EMBL/GenBank/DDBJ databases">
        <title>Rhizophora mucronata_Transcriptome.</title>
        <authorList>
            <person name="Meera S.P."/>
            <person name="Sreeshan A."/>
            <person name="Augustine A."/>
        </authorList>
    </citation>
    <scope>NUCLEOTIDE SEQUENCE</scope>
    <source>
        <tissue evidence="1">Leaf</tissue>
    </source>
</reference>